<name>A0A8H3G2Y3_9LECA</name>
<sequence length="281" mass="31410">MSGSVNEGGTSVNAAPQVKIREDGTVEVVYASYFAYVHDQRLLKVAKMFYDQVAVDRVAGVSSTDRLTSLPTELQLKIVKHLIPNRGRIAIGYDLYGPNTSGIQPGSLSISRVSKHLSKIALQVLYGCRWFRISGSCLYDCDFTNFVHTATDNRSTRWKILGNNVDPAHPLRLPLECFELLVFHTPAHEYLTRLEVMINKSMGEALLDGKLLKALQHAKGLYLLELFMGKGTPNIMRLVNGLGHIRTIKVFSWLGRDILYATQVAKRNKNWIPPLQAAESI</sequence>
<proteinExistence type="predicted"/>
<gene>
    <name evidence="1" type="ORF">ALECFALPRED_006526</name>
</gene>
<dbReference type="EMBL" id="CAJPDR010000417">
    <property type="protein sequence ID" value="CAF9935712.1"/>
    <property type="molecule type" value="Genomic_DNA"/>
</dbReference>
<dbReference type="Proteomes" id="UP000664203">
    <property type="component" value="Unassembled WGS sequence"/>
</dbReference>
<dbReference type="AlphaFoldDB" id="A0A8H3G2Y3"/>
<evidence type="ECO:0000313" key="1">
    <source>
        <dbReference type="EMBL" id="CAF9935712.1"/>
    </source>
</evidence>
<organism evidence="1 2">
    <name type="scientific">Alectoria fallacina</name>
    <dbReference type="NCBI Taxonomy" id="1903189"/>
    <lineage>
        <taxon>Eukaryota</taxon>
        <taxon>Fungi</taxon>
        <taxon>Dikarya</taxon>
        <taxon>Ascomycota</taxon>
        <taxon>Pezizomycotina</taxon>
        <taxon>Lecanoromycetes</taxon>
        <taxon>OSLEUM clade</taxon>
        <taxon>Lecanoromycetidae</taxon>
        <taxon>Lecanorales</taxon>
        <taxon>Lecanorineae</taxon>
        <taxon>Parmeliaceae</taxon>
        <taxon>Alectoria</taxon>
    </lineage>
</organism>
<comment type="caution">
    <text evidence="1">The sequence shown here is derived from an EMBL/GenBank/DDBJ whole genome shotgun (WGS) entry which is preliminary data.</text>
</comment>
<dbReference type="OrthoDB" id="10284529at2759"/>
<reference evidence="1" key="1">
    <citation type="submission" date="2021-03" db="EMBL/GenBank/DDBJ databases">
        <authorList>
            <person name="Tagirdzhanova G."/>
        </authorList>
    </citation>
    <scope>NUCLEOTIDE SEQUENCE</scope>
</reference>
<protein>
    <submittedName>
        <fullName evidence="1">Uncharacterized protein</fullName>
    </submittedName>
</protein>
<evidence type="ECO:0000313" key="2">
    <source>
        <dbReference type="Proteomes" id="UP000664203"/>
    </source>
</evidence>
<keyword evidence="2" id="KW-1185">Reference proteome</keyword>
<accession>A0A8H3G2Y3</accession>